<reference evidence="3 4" key="3">
    <citation type="journal article" date="2017" name="G3 (Bethesda)">
        <title>Comparative analysis highlights variable genome content of wheat rusts and divergence of the mating loci.</title>
        <authorList>
            <person name="Cuomo C.A."/>
            <person name="Bakkeren G."/>
            <person name="Khalil H.B."/>
            <person name="Panwar V."/>
            <person name="Joly D."/>
            <person name="Linning R."/>
            <person name="Sakthikumar S."/>
            <person name="Song X."/>
            <person name="Adiconis X."/>
            <person name="Fan L."/>
            <person name="Goldberg J.M."/>
            <person name="Levin J.Z."/>
            <person name="Young S."/>
            <person name="Zeng Q."/>
            <person name="Anikster Y."/>
            <person name="Bruce M."/>
            <person name="Wang M."/>
            <person name="Yin C."/>
            <person name="McCallum B."/>
            <person name="Szabo L.J."/>
            <person name="Hulbert S."/>
            <person name="Chen X."/>
            <person name="Fellers J.P."/>
        </authorList>
    </citation>
    <scope>NUCLEOTIDE SEQUENCE</scope>
    <source>
        <strain evidence="3">isolate 1-1 / race 1 (BBBD)</strain>
        <strain evidence="4">Isolate 1-1 / race 1 (BBBD)</strain>
    </source>
</reference>
<dbReference type="EnsemblFungi" id="PTTG_03259-t43_1">
    <property type="protein sequence ID" value="PTTG_03259-t43_1-p1"/>
    <property type="gene ID" value="PTTG_03259"/>
</dbReference>
<feature type="compositionally biased region" description="Polar residues" evidence="1">
    <location>
        <begin position="220"/>
        <end position="248"/>
    </location>
</feature>
<feature type="compositionally biased region" description="Polar residues" evidence="1">
    <location>
        <begin position="577"/>
        <end position="590"/>
    </location>
</feature>
<dbReference type="EMBL" id="ADAS02000067">
    <property type="protein sequence ID" value="OAV92240.1"/>
    <property type="molecule type" value="Genomic_DNA"/>
</dbReference>
<evidence type="ECO:0000256" key="1">
    <source>
        <dbReference type="SAM" id="MobiDB-lite"/>
    </source>
</evidence>
<feature type="compositionally biased region" description="Basic residues" evidence="1">
    <location>
        <begin position="174"/>
        <end position="189"/>
    </location>
</feature>
<feature type="compositionally biased region" description="Low complexity" evidence="1">
    <location>
        <begin position="204"/>
        <end position="219"/>
    </location>
</feature>
<gene>
    <name evidence="2" type="ORF">PTTG_03259</name>
</gene>
<proteinExistence type="predicted"/>
<evidence type="ECO:0000313" key="2">
    <source>
        <dbReference type="EMBL" id="OAV92240.1"/>
    </source>
</evidence>
<dbReference type="Proteomes" id="UP000005240">
    <property type="component" value="Unassembled WGS sequence"/>
</dbReference>
<feature type="compositionally biased region" description="Polar residues" evidence="1">
    <location>
        <begin position="343"/>
        <end position="357"/>
    </location>
</feature>
<name>A0A180GHS7_PUCT1</name>
<reference evidence="2" key="1">
    <citation type="submission" date="2009-11" db="EMBL/GenBank/DDBJ databases">
        <authorList>
            <consortium name="The Broad Institute Genome Sequencing Platform"/>
            <person name="Ward D."/>
            <person name="Feldgarden M."/>
            <person name="Earl A."/>
            <person name="Young S.K."/>
            <person name="Zeng Q."/>
            <person name="Koehrsen M."/>
            <person name="Alvarado L."/>
            <person name="Berlin A."/>
            <person name="Bochicchio J."/>
            <person name="Borenstein D."/>
            <person name="Chapman S.B."/>
            <person name="Chen Z."/>
            <person name="Engels R."/>
            <person name="Freedman E."/>
            <person name="Gellesch M."/>
            <person name="Goldberg J."/>
            <person name="Griggs A."/>
            <person name="Gujja S."/>
            <person name="Heilman E."/>
            <person name="Heiman D."/>
            <person name="Hepburn T."/>
            <person name="Howarth C."/>
            <person name="Jen D."/>
            <person name="Larson L."/>
            <person name="Lewis B."/>
            <person name="Mehta T."/>
            <person name="Park D."/>
            <person name="Pearson M."/>
            <person name="Roberts A."/>
            <person name="Saif S."/>
            <person name="Shea T."/>
            <person name="Shenoy N."/>
            <person name="Sisk P."/>
            <person name="Stolte C."/>
            <person name="Sykes S."/>
            <person name="Thomson T."/>
            <person name="Walk T."/>
            <person name="White J."/>
            <person name="Yandava C."/>
            <person name="Izard J."/>
            <person name="Baranova O.V."/>
            <person name="Blanton J.M."/>
            <person name="Tanner A.C."/>
            <person name="Dewhirst F.E."/>
            <person name="Haas B."/>
            <person name="Nusbaum C."/>
            <person name="Birren B."/>
        </authorList>
    </citation>
    <scope>NUCLEOTIDE SEQUENCE [LARGE SCALE GENOMIC DNA]</scope>
    <source>
        <strain evidence="2">1-1 BBBD Race 1</strain>
    </source>
</reference>
<evidence type="ECO:0000313" key="4">
    <source>
        <dbReference type="Proteomes" id="UP000005240"/>
    </source>
</evidence>
<feature type="compositionally biased region" description="Low complexity" evidence="1">
    <location>
        <begin position="275"/>
        <end position="297"/>
    </location>
</feature>
<keyword evidence="4" id="KW-1185">Reference proteome</keyword>
<dbReference type="AlphaFoldDB" id="A0A180GHS7"/>
<accession>A0A180GHS7</accession>
<feature type="compositionally biased region" description="Polar residues" evidence="1">
    <location>
        <begin position="163"/>
        <end position="172"/>
    </location>
</feature>
<feature type="region of interest" description="Disordered" evidence="1">
    <location>
        <begin position="158"/>
        <end position="366"/>
    </location>
</feature>
<reference evidence="2" key="2">
    <citation type="submission" date="2016-05" db="EMBL/GenBank/DDBJ databases">
        <title>Comparative analysis highlights variable genome content of wheat rusts and divergence of the mating loci.</title>
        <authorList>
            <person name="Cuomo C.A."/>
            <person name="Bakkeren G."/>
            <person name="Szabo L."/>
            <person name="Khalil H."/>
            <person name="Joly D."/>
            <person name="Goldberg J."/>
            <person name="Young S."/>
            <person name="Zeng Q."/>
            <person name="Fellers J."/>
        </authorList>
    </citation>
    <scope>NUCLEOTIDE SEQUENCE [LARGE SCALE GENOMIC DNA]</scope>
    <source>
        <strain evidence="2">1-1 BBBD Race 1</strain>
    </source>
</reference>
<dbReference type="STRING" id="630390.A0A180GHS7"/>
<organism evidence="2">
    <name type="scientific">Puccinia triticina (isolate 1-1 / race 1 (BBBD))</name>
    <name type="common">Brown leaf rust fungus</name>
    <dbReference type="NCBI Taxonomy" id="630390"/>
    <lineage>
        <taxon>Eukaryota</taxon>
        <taxon>Fungi</taxon>
        <taxon>Dikarya</taxon>
        <taxon>Basidiomycota</taxon>
        <taxon>Pucciniomycotina</taxon>
        <taxon>Pucciniomycetes</taxon>
        <taxon>Pucciniales</taxon>
        <taxon>Pucciniaceae</taxon>
        <taxon>Puccinia</taxon>
    </lineage>
</organism>
<feature type="region of interest" description="Disordered" evidence="1">
    <location>
        <begin position="573"/>
        <end position="593"/>
    </location>
</feature>
<feature type="compositionally biased region" description="Basic and acidic residues" evidence="1">
    <location>
        <begin position="316"/>
        <end position="326"/>
    </location>
</feature>
<reference evidence="3" key="4">
    <citation type="submission" date="2025-05" db="UniProtKB">
        <authorList>
            <consortium name="EnsemblFungi"/>
        </authorList>
    </citation>
    <scope>IDENTIFICATION</scope>
    <source>
        <strain evidence="3">isolate 1-1 / race 1 (BBBD)</strain>
    </source>
</reference>
<sequence length="683" mass="74278">MQRRSLLIRAGLHASADHFRQDPGQAQDLQQKTINCYIRREKPPLPLQSMDPGIKSTGTCPGSNIHMVLAPLLPPSTHGAADTAKPHTESVLQTEIEEITAEEFGRSIDVAAQAAEGIAALKLPRSCKQRAKELASLLTASKRRWQETGTIPDEEDIKIIDPTNSTGSTSLAVTKRRRPATKRSRKRPSTKPVNLLAKTPLNPSIPSSQSQAPSPAGIPTTSNLFSWSETTVDKSSSAEPFRPSTANASLGPLIANPSEMNADDSTAGPHPNQLSVPTNPASPPASSALESAADSNALHPTSAANTSALPFEPTPADDHSSGKTSDRPLFQPLSPRTSDKASARNQQQSSWSHSPSTNAQQDANSSAAAAGRLTIIKCDNIRRHVFSIHEQFSGGSKPSWAKYQTTWQSLVPLLEYWARAMRPPVPAPPEFGLQRTSCSYGGWIDTITSLVRGLYRLLHPPQHSHKEWARIVAASVKMMADNLFKPPQLNSVEAEDHLTQGVEVLAYLDAVKNASSSFDPPQENAEPSSPFAQRSHSLDVIRKLRDVIIDVLMAYIILHTNYFSDAPLTPAQKKANTRANQNPRHGTTESPAAVQKAPLDLANVPKNAAHHLQMYQRKQNLQPFVYFVLAGVRGLFITSRDHRIAGISTCMSFIQAIAVIKKHTTTAHTPEELIWKNLSGGHH</sequence>
<feature type="compositionally biased region" description="Polar residues" evidence="1">
    <location>
        <begin position="298"/>
        <end position="308"/>
    </location>
</feature>
<dbReference type="VEuPathDB" id="FungiDB:PTTG_03259"/>
<evidence type="ECO:0000313" key="3">
    <source>
        <dbReference type="EnsemblFungi" id="PTTG_03259-t43_1-p1"/>
    </source>
</evidence>
<dbReference type="OrthoDB" id="2518989at2759"/>
<protein>
    <submittedName>
        <fullName evidence="2 3">Uncharacterized protein</fullName>
    </submittedName>
</protein>